<protein>
    <recommendedName>
        <fullName evidence="4">Nucleotide-diphospho-sugar transferase domain-containing protein</fullName>
    </recommendedName>
</protein>
<sequence>MSGRIASFPRVIVLSAAVFVVLCLLYTTSNLSEGSRAGGRLNENIEHSTGKEAHKRPSIRDAFQILYDAIRLPVGSPSFTDPSGNTFTTSGDGPWWNERLHSEILIVDIDTRVPEGANELWNQSRMNWETLSEGDGGMISASQMNHFLYAQIHGYDYKFFNARELVGLHNTWVKPHVLLDLLPDYKFVVFIDADATWQHLEVPLEWMFNRWGITPETSIAMPLDVRMGEATPEKLEANTGLIVAQALNYTYELLTAWKDCPDELRYPGCGRWREEWAHEQRAFSQYIRHDFNPNKTNIIEIPCDDAMGFPGIADSGFIADNCTGQFVRHHTIAKGMTKRSTEVAMLQSMTDLLRKELMENSETYLYKEAEEEDDSPILDDYM</sequence>
<dbReference type="PANTHER" id="PTHR31306:SF3">
    <property type="entry name" value="NUCLEOTIDE-DIPHOSPHO-SUGAR TRANSFERASE DOMAIN-CONTAINING PROTEIN"/>
    <property type="match status" value="1"/>
</dbReference>
<evidence type="ECO:0000256" key="3">
    <source>
        <dbReference type="SAM" id="MobiDB-lite"/>
    </source>
</evidence>
<dbReference type="AlphaFoldDB" id="A0A8K0VZ24"/>
<gene>
    <name evidence="5" type="ORF">FB567DRAFT_443115</name>
</gene>
<evidence type="ECO:0000313" key="5">
    <source>
        <dbReference type="EMBL" id="KAH7087510.1"/>
    </source>
</evidence>
<feature type="region of interest" description="Disordered" evidence="3">
    <location>
        <begin position="33"/>
        <end position="55"/>
    </location>
</feature>
<evidence type="ECO:0000256" key="2">
    <source>
        <dbReference type="ARBA" id="ARBA00022679"/>
    </source>
</evidence>
<evidence type="ECO:0000313" key="6">
    <source>
        <dbReference type="Proteomes" id="UP000813461"/>
    </source>
</evidence>
<accession>A0A8K0VZ24</accession>
<keyword evidence="6" id="KW-1185">Reference proteome</keyword>
<dbReference type="GO" id="GO:0000139">
    <property type="term" value="C:Golgi membrane"/>
    <property type="evidence" value="ECO:0007669"/>
    <property type="project" value="TreeGrafter"/>
</dbReference>
<dbReference type="Pfam" id="PF03407">
    <property type="entry name" value="Nucleotid_trans"/>
    <property type="match status" value="1"/>
</dbReference>
<dbReference type="GO" id="GO:0016757">
    <property type="term" value="F:glycosyltransferase activity"/>
    <property type="evidence" value="ECO:0007669"/>
    <property type="project" value="UniProtKB-KW"/>
</dbReference>
<name>A0A8K0VZ24_9PLEO</name>
<dbReference type="InterPro" id="IPR008630">
    <property type="entry name" value="Glyco_trans_34"/>
</dbReference>
<dbReference type="PANTHER" id="PTHR31306">
    <property type="entry name" value="ALPHA-1,6-MANNOSYLTRANSFERASE MNN11-RELATED"/>
    <property type="match status" value="1"/>
</dbReference>
<dbReference type="InterPro" id="IPR005069">
    <property type="entry name" value="Nucl-diP-sugar_transferase"/>
</dbReference>
<dbReference type="EMBL" id="JAGMVJ010000009">
    <property type="protein sequence ID" value="KAH7087510.1"/>
    <property type="molecule type" value="Genomic_DNA"/>
</dbReference>
<feature type="domain" description="Nucleotide-diphospho-sugar transferase" evidence="4">
    <location>
        <begin position="168"/>
        <end position="299"/>
    </location>
</feature>
<proteinExistence type="predicted"/>
<comment type="caution">
    <text evidence="5">The sequence shown here is derived from an EMBL/GenBank/DDBJ whole genome shotgun (WGS) entry which is preliminary data.</text>
</comment>
<feature type="compositionally biased region" description="Basic and acidic residues" evidence="3">
    <location>
        <begin position="43"/>
        <end position="52"/>
    </location>
</feature>
<keyword evidence="2" id="KW-0808">Transferase</keyword>
<dbReference type="OrthoDB" id="3763672at2759"/>
<dbReference type="Proteomes" id="UP000813461">
    <property type="component" value="Unassembled WGS sequence"/>
</dbReference>
<reference evidence="5" key="1">
    <citation type="journal article" date="2021" name="Nat. Commun.">
        <title>Genetic determinants of endophytism in the Arabidopsis root mycobiome.</title>
        <authorList>
            <person name="Mesny F."/>
            <person name="Miyauchi S."/>
            <person name="Thiergart T."/>
            <person name="Pickel B."/>
            <person name="Atanasova L."/>
            <person name="Karlsson M."/>
            <person name="Huettel B."/>
            <person name="Barry K.W."/>
            <person name="Haridas S."/>
            <person name="Chen C."/>
            <person name="Bauer D."/>
            <person name="Andreopoulos W."/>
            <person name="Pangilinan J."/>
            <person name="LaButti K."/>
            <person name="Riley R."/>
            <person name="Lipzen A."/>
            <person name="Clum A."/>
            <person name="Drula E."/>
            <person name="Henrissat B."/>
            <person name="Kohler A."/>
            <person name="Grigoriev I.V."/>
            <person name="Martin F.M."/>
            <person name="Hacquard S."/>
        </authorList>
    </citation>
    <scope>NUCLEOTIDE SEQUENCE</scope>
    <source>
        <strain evidence="5">MPI-SDFR-AT-0120</strain>
    </source>
</reference>
<organism evidence="5 6">
    <name type="scientific">Paraphoma chrysanthemicola</name>
    <dbReference type="NCBI Taxonomy" id="798071"/>
    <lineage>
        <taxon>Eukaryota</taxon>
        <taxon>Fungi</taxon>
        <taxon>Dikarya</taxon>
        <taxon>Ascomycota</taxon>
        <taxon>Pezizomycotina</taxon>
        <taxon>Dothideomycetes</taxon>
        <taxon>Pleosporomycetidae</taxon>
        <taxon>Pleosporales</taxon>
        <taxon>Pleosporineae</taxon>
        <taxon>Phaeosphaeriaceae</taxon>
        <taxon>Paraphoma</taxon>
    </lineage>
</organism>
<evidence type="ECO:0000259" key="4">
    <source>
        <dbReference type="Pfam" id="PF03407"/>
    </source>
</evidence>
<keyword evidence="1" id="KW-0328">Glycosyltransferase</keyword>
<evidence type="ECO:0000256" key="1">
    <source>
        <dbReference type="ARBA" id="ARBA00022676"/>
    </source>
</evidence>
<dbReference type="GO" id="GO:0006487">
    <property type="term" value="P:protein N-linked glycosylation"/>
    <property type="evidence" value="ECO:0007669"/>
    <property type="project" value="TreeGrafter"/>
</dbReference>